<reference evidence="2 3" key="2">
    <citation type="submission" date="2019-09" db="EMBL/GenBank/DDBJ databases">
        <title>Mesorhizobium sp. MaA-C15 isolated from Microcystis aeruginosa.</title>
        <authorList>
            <person name="Jeong S.E."/>
            <person name="Jin H.M."/>
            <person name="Jeon C.O."/>
        </authorList>
    </citation>
    <scope>NUCLEOTIDE SEQUENCE [LARGE SCALE GENOMIC DNA]</scope>
    <source>
        <strain evidence="2 3">MaA-C15</strain>
    </source>
</reference>
<dbReference type="OrthoDB" id="9988377at2"/>
<accession>A0A5D4GSY9</accession>
<keyword evidence="3" id="KW-1185">Reference proteome</keyword>
<protein>
    <recommendedName>
        <fullName evidence="4">Inhibitor I9 domain-containing protein</fullName>
    </recommendedName>
</protein>
<dbReference type="EMBL" id="VSZS01000065">
    <property type="protein sequence ID" value="TYR30859.1"/>
    <property type="molecule type" value="Genomic_DNA"/>
</dbReference>
<evidence type="ECO:0008006" key="4">
    <source>
        <dbReference type="Google" id="ProtNLM"/>
    </source>
</evidence>
<evidence type="ECO:0000313" key="3">
    <source>
        <dbReference type="Proteomes" id="UP000323258"/>
    </source>
</evidence>
<gene>
    <name evidence="2" type="ORF">FY036_15490</name>
</gene>
<dbReference type="AlphaFoldDB" id="A0A5D4GSY9"/>
<sequence>MKKSAAVHGDDDSVDIAGRYARRLRRALAVGAVLLVAASAFGAGSAGLAQGGGKAAGADIVIAQNDTQLVIVQFGPGSREQETRRILAALDGLPHRIVAQFEVTPAISLEVNAAGLAALEALPGVTVTIDTPVPPQ</sequence>
<keyword evidence="1" id="KW-1133">Transmembrane helix</keyword>
<reference evidence="2 3" key="1">
    <citation type="submission" date="2019-08" db="EMBL/GenBank/DDBJ databases">
        <authorList>
            <person name="Seo Y.L."/>
        </authorList>
    </citation>
    <scope>NUCLEOTIDE SEQUENCE [LARGE SCALE GENOMIC DNA]</scope>
    <source>
        <strain evidence="2 3">MaA-C15</strain>
    </source>
</reference>
<keyword evidence="1" id="KW-0812">Transmembrane</keyword>
<comment type="caution">
    <text evidence="2">The sequence shown here is derived from an EMBL/GenBank/DDBJ whole genome shotgun (WGS) entry which is preliminary data.</text>
</comment>
<dbReference type="Proteomes" id="UP000323258">
    <property type="component" value="Unassembled WGS sequence"/>
</dbReference>
<proteinExistence type="predicted"/>
<organism evidence="2 3">
    <name type="scientific">Neoaquamicrobium microcysteis</name>
    <dbReference type="NCBI Taxonomy" id="2682781"/>
    <lineage>
        <taxon>Bacteria</taxon>
        <taxon>Pseudomonadati</taxon>
        <taxon>Pseudomonadota</taxon>
        <taxon>Alphaproteobacteria</taxon>
        <taxon>Hyphomicrobiales</taxon>
        <taxon>Phyllobacteriaceae</taxon>
        <taxon>Neoaquamicrobium</taxon>
    </lineage>
</organism>
<keyword evidence="1" id="KW-0472">Membrane</keyword>
<feature type="transmembrane region" description="Helical" evidence="1">
    <location>
        <begin position="27"/>
        <end position="49"/>
    </location>
</feature>
<dbReference type="RefSeq" id="WP_148915660.1">
    <property type="nucleotide sequence ID" value="NZ_VSZS01000065.1"/>
</dbReference>
<evidence type="ECO:0000313" key="2">
    <source>
        <dbReference type="EMBL" id="TYR30859.1"/>
    </source>
</evidence>
<name>A0A5D4GSY9_9HYPH</name>
<evidence type="ECO:0000256" key="1">
    <source>
        <dbReference type="SAM" id="Phobius"/>
    </source>
</evidence>